<proteinExistence type="predicted"/>
<protein>
    <submittedName>
        <fullName evidence="4">ABC transporter-like domain protein</fullName>
    </submittedName>
</protein>
<evidence type="ECO:0000313" key="4">
    <source>
        <dbReference type="EMBL" id="EQD53458.1"/>
    </source>
</evidence>
<keyword evidence="2" id="KW-0175">Coiled coil</keyword>
<dbReference type="Gene3D" id="3.40.50.300">
    <property type="entry name" value="P-loop containing nucleotide triphosphate hydrolases"/>
    <property type="match status" value="1"/>
</dbReference>
<reference evidence="4" key="2">
    <citation type="journal article" date="2014" name="ISME J.">
        <title>Microbial stratification in low pH oxic and suboxic macroscopic growths along an acid mine drainage.</title>
        <authorList>
            <person name="Mendez-Garcia C."/>
            <person name="Mesa V."/>
            <person name="Sprenger R.R."/>
            <person name="Richter M."/>
            <person name="Diez M.S."/>
            <person name="Solano J."/>
            <person name="Bargiela R."/>
            <person name="Golyshina O.V."/>
            <person name="Manteca A."/>
            <person name="Ramos J.L."/>
            <person name="Gallego J.R."/>
            <person name="Llorente I."/>
            <person name="Martins Dos Santos V.A."/>
            <person name="Jensen O.N."/>
            <person name="Pelaez A.I."/>
            <person name="Sanchez J."/>
            <person name="Ferrer M."/>
        </authorList>
    </citation>
    <scope>NUCLEOTIDE SEQUENCE</scope>
</reference>
<dbReference type="PANTHER" id="PTHR19211:SF14">
    <property type="entry name" value="ATP-BINDING CASSETTE SUB-FAMILY F MEMBER 1"/>
    <property type="match status" value="1"/>
</dbReference>
<dbReference type="PANTHER" id="PTHR19211">
    <property type="entry name" value="ATP-BINDING TRANSPORT PROTEIN-RELATED"/>
    <property type="match status" value="1"/>
</dbReference>
<comment type="caution">
    <text evidence="4">The sequence shown here is derived from an EMBL/GenBank/DDBJ whole genome shotgun (WGS) entry which is preliminary data.</text>
</comment>
<dbReference type="InterPro" id="IPR050611">
    <property type="entry name" value="ABCF"/>
</dbReference>
<gene>
    <name evidence="4" type="ORF">B1B_10235</name>
</gene>
<dbReference type="Pfam" id="PF00005">
    <property type="entry name" value="ABC_tran"/>
    <property type="match status" value="1"/>
</dbReference>
<evidence type="ECO:0000259" key="3">
    <source>
        <dbReference type="Pfam" id="PF00005"/>
    </source>
</evidence>
<organism evidence="4">
    <name type="scientific">mine drainage metagenome</name>
    <dbReference type="NCBI Taxonomy" id="410659"/>
    <lineage>
        <taxon>unclassified sequences</taxon>
        <taxon>metagenomes</taxon>
        <taxon>ecological metagenomes</taxon>
    </lineage>
</organism>
<feature type="non-terminal residue" evidence="4">
    <location>
        <position position="255"/>
    </location>
</feature>
<feature type="domain" description="ABC transporter" evidence="3">
    <location>
        <begin position="129"/>
        <end position="254"/>
    </location>
</feature>
<dbReference type="EMBL" id="AUZY01006728">
    <property type="protein sequence ID" value="EQD53458.1"/>
    <property type="molecule type" value="Genomic_DNA"/>
</dbReference>
<dbReference type="InterPro" id="IPR003439">
    <property type="entry name" value="ABC_transporter-like_ATP-bd"/>
</dbReference>
<dbReference type="GO" id="GO:0005524">
    <property type="term" value="F:ATP binding"/>
    <property type="evidence" value="ECO:0007669"/>
    <property type="project" value="InterPro"/>
</dbReference>
<reference evidence="4" key="1">
    <citation type="submission" date="2013-08" db="EMBL/GenBank/DDBJ databases">
        <authorList>
            <person name="Mendez C."/>
            <person name="Richter M."/>
            <person name="Ferrer M."/>
            <person name="Sanchez J."/>
        </authorList>
    </citation>
    <scope>NUCLEOTIDE SEQUENCE</scope>
</reference>
<dbReference type="SUPFAM" id="SSF52540">
    <property type="entry name" value="P-loop containing nucleoside triphosphate hydrolases"/>
    <property type="match status" value="1"/>
</dbReference>
<evidence type="ECO:0000256" key="1">
    <source>
        <dbReference type="ARBA" id="ARBA00022737"/>
    </source>
</evidence>
<dbReference type="InterPro" id="IPR027417">
    <property type="entry name" value="P-loop_NTPase"/>
</dbReference>
<keyword evidence="1" id="KW-0677">Repeat</keyword>
<feature type="coiled-coil region" evidence="2">
    <location>
        <begin position="30"/>
        <end position="57"/>
    </location>
</feature>
<evidence type="ECO:0000256" key="2">
    <source>
        <dbReference type="SAM" id="Coils"/>
    </source>
</evidence>
<dbReference type="AlphaFoldDB" id="T1A9G1"/>
<dbReference type="GO" id="GO:0016887">
    <property type="term" value="F:ATP hydrolysis activity"/>
    <property type="evidence" value="ECO:0007669"/>
    <property type="project" value="InterPro"/>
</dbReference>
<name>T1A9G1_9ZZZZ</name>
<accession>T1A9G1</accession>
<sequence>QELGLIRYGLGYQGYVAQKRLQFGASVRLYQEQERRRQELERSARRLSLRATSYERLSTDSTARRKARKIARVASSQRVRVERELTGLGEPRPPARPRLLVKPAPEIHGTVITVSNCRIGFSGAASLIKSLTLRLRAGRRYGLVGPNGCGKSTFLDLLMGSIAPVSGQVERAPELGIVLLRQTPLVDDPRQHLVDRVRSMASVSIEEAGAVAGMALMRECATTRVGQLSVGELRRIDLATTFAAGAGLLLLDEPS</sequence>
<feature type="non-terminal residue" evidence="4">
    <location>
        <position position="1"/>
    </location>
</feature>